<proteinExistence type="predicted"/>
<feature type="non-terminal residue" evidence="1">
    <location>
        <position position="23"/>
    </location>
</feature>
<dbReference type="AlphaFoldDB" id="A0A382QQN1"/>
<reference evidence="1" key="1">
    <citation type="submission" date="2018-05" db="EMBL/GenBank/DDBJ databases">
        <authorList>
            <person name="Lanie J.A."/>
            <person name="Ng W.-L."/>
            <person name="Kazmierczak K.M."/>
            <person name="Andrzejewski T.M."/>
            <person name="Davidsen T.M."/>
            <person name="Wayne K.J."/>
            <person name="Tettelin H."/>
            <person name="Glass J.I."/>
            <person name="Rusch D."/>
            <person name="Podicherti R."/>
            <person name="Tsui H.-C.T."/>
            <person name="Winkler M.E."/>
        </authorList>
    </citation>
    <scope>NUCLEOTIDE SEQUENCE</scope>
</reference>
<dbReference type="EMBL" id="UINC01115539">
    <property type="protein sequence ID" value="SVC86641.1"/>
    <property type="molecule type" value="Genomic_DNA"/>
</dbReference>
<sequence length="23" mass="2771">MLNVYVHDHNLELYSYIGLNYSI</sequence>
<gene>
    <name evidence="1" type="ORF">METZ01_LOCUS339495</name>
</gene>
<evidence type="ECO:0000313" key="1">
    <source>
        <dbReference type="EMBL" id="SVC86641.1"/>
    </source>
</evidence>
<protein>
    <submittedName>
        <fullName evidence="1">Uncharacterized protein</fullName>
    </submittedName>
</protein>
<accession>A0A382QQN1</accession>
<organism evidence="1">
    <name type="scientific">marine metagenome</name>
    <dbReference type="NCBI Taxonomy" id="408172"/>
    <lineage>
        <taxon>unclassified sequences</taxon>
        <taxon>metagenomes</taxon>
        <taxon>ecological metagenomes</taxon>
    </lineage>
</organism>
<name>A0A382QQN1_9ZZZZ</name>